<dbReference type="InterPro" id="IPR036063">
    <property type="entry name" value="Smr_dom_sf"/>
</dbReference>
<dbReference type="PANTHER" id="PTHR35562">
    <property type="entry name" value="DNA ENDONUCLEASE SMRA-RELATED"/>
    <property type="match status" value="1"/>
</dbReference>
<feature type="compositionally biased region" description="Basic and acidic residues" evidence="1">
    <location>
        <begin position="61"/>
        <end position="78"/>
    </location>
</feature>
<name>A0A972F5V6_9RHOO</name>
<dbReference type="Pfam" id="PF01713">
    <property type="entry name" value="Smr"/>
    <property type="match status" value="1"/>
</dbReference>
<evidence type="ECO:0000259" key="2">
    <source>
        <dbReference type="PROSITE" id="PS50828"/>
    </source>
</evidence>
<dbReference type="InterPro" id="IPR002625">
    <property type="entry name" value="Smr_dom"/>
</dbReference>
<dbReference type="PANTHER" id="PTHR35562:SF2">
    <property type="entry name" value="DNA ENDONUCLEASE SMRA-RELATED"/>
    <property type="match status" value="1"/>
</dbReference>
<dbReference type="Gene3D" id="3.30.1370.110">
    <property type="match status" value="1"/>
</dbReference>
<evidence type="ECO:0000313" key="4">
    <source>
        <dbReference type="Proteomes" id="UP000599523"/>
    </source>
</evidence>
<feature type="compositionally biased region" description="Basic and acidic residues" evidence="1">
    <location>
        <begin position="1"/>
        <end position="20"/>
    </location>
</feature>
<feature type="domain" description="Smr" evidence="2">
    <location>
        <begin position="254"/>
        <end position="335"/>
    </location>
</feature>
<evidence type="ECO:0000256" key="1">
    <source>
        <dbReference type="SAM" id="MobiDB-lite"/>
    </source>
</evidence>
<dbReference type="Proteomes" id="UP000599523">
    <property type="component" value="Unassembled WGS sequence"/>
</dbReference>
<dbReference type="PROSITE" id="PS50828">
    <property type="entry name" value="SMR"/>
    <property type="match status" value="1"/>
</dbReference>
<sequence>MRARRGTADDAHKALAELRKQLGQHPHRKRHASTASGLAKDTGSPSSAPSEEDAAVLLRKSLGEIKPIRDSGRAELEAPKPAPLPRRKDEPEPPSGEEDDRAPPQTDDALFQAMFSDVTPLRTASRAALDQRRGSMPQAREQETLSGFEADPPAPRLPSSADDLDAAALLALAFRGTRTLGKVDRALLDRPAPLPEPRQREQDEQAALQETLHAPVSLEDRLETGEEAAFIRTGLPRRVLTDLRRGRWVRQAELDLHGLNRDEARSALVAFLNNCLLRGHRCVRIIHGKGLGSPGRQSILKQLSRGWLAQRDEILAFCQASPHQGGSGALMVLIRGQSPERRRGD</sequence>
<feature type="region of interest" description="Disordered" evidence="1">
    <location>
        <begin position="126"/>
        <end position="161"/>
    </location>
</feature>
<dbReference type="RefSeq" id="WP_168986703.1">
    <property type="nucleotide sequence ID" value="NZ_CAWPHM010000011.1"/>
</dbReference>
<dbReference type="AlphaFoldDB" id="A0A972F5V6"/>
<dbReference type="SMART" id="SM00463">
    <property type="entry name" value="SMR"/>
    <property type="match status" value="1"/>
</dbReference>
<organism evidence="3 4">
    <name type="scientific">Azoarcus taiwanensis</name>
    <dbReference type="NCBI Taxonomy" id="666964"/>
    <lineage>
        <taxon>Bacteria</taxon>
        <taxon>Pseudomonadati</taxon>
        <taxon>Pseudomonadota</taxon>
        <taxon>Betaproteobacteria</taxon>
        <taxon>Rhodocyclales</taxon>
        <taxon>Zoogloeaceae</taxon>
        <taxon>Azoarcus</taxon>
    </lineage>
</organism>
<reference evidence="3" key="1">
    <citation type="submission" date="2019-12" db="EMBL/GenBank/DDBJ databases">
        <title>Comparative genomics gives insights into the taxonomy of the Azoarcus-Aromatoleum group and reveals separate origins of nif in the plant-associated Azoarcus and non-plant-associated Aromatoleum sub-groups.</title>
        <authorList>
            <person name="Lafos M."/>
            <person name="Maluk M."/>
            <person name="Batista M."/>
            <person name="Junghare M."/>
            <person name="Carmona M."/>
            <person name="Faoro H."/>
            <person name="Cruz L.M."/>
            <person name="Battistoni F."/>
            <person name="De Souza E."/>
            <person name="Pedrosa F."/>
            <person name="Chen W.-M."/>
            <person name="Poole P.S."/>
            <person name="Dixon R.A."/>
            <person name="James E.K."/>
        </authorList>
    </citation>
    <scope>NUCLEOTIDE SEQUENCE</scope>
    <source>
        <strain evidence="3">NSC3</strain>
    </source>
</reference>
<keyword evidence="4" id="KW-1185">Reference proteome</keyword>
<accession>A0A972F5V6</accession>
<proteinExistence type="predicted"/>
<dbReference type="EMBL" id="WTVM01000010">
    <property type="protein sequence ID" value="NMG01909.1"/>
    <property type="molecule type" value="Genomic_DNA"/>
</dbReference>
<protein>
    <submittedName>
        <fullName evidence="3">DNA mismatch repair protein MutS</fullName>
    </submittedName>
</protein>
<comment type="caution">
    <text evidence="3">The sequence shown here is derived from an EMBL/GenBank/DDBJ whole genome shotgun (WGS) entry which is preliminary data.</text>
</comment>
<gene>
    <name evidence="3" type="ORF">GPA21_02840</name>
</gene>
<dbReference type="SUPFAM" id="SSF160443">
    <property type="entry name" value="SMR domain-like"/>
    <property type="match status" value="1"/>
</dbReference>
<evidence type="ECO:0000313" key="3">
    <source>
        <dbReference type="EMBL" id="NMG01909.1"/>
    </source>
</evidence>
<feature type="region of interest" description="Disordered" evidence="1">
    <location>
        <begin position="1"/>
        <end position="105"/>
    </location>
</feature>